<feature type="compositionally biased region" description="Low complexity" evidence="2">
    <location>
        <begin position="263"/>
        <end position="277"/>
    </location>
</feature>
<evidence type="ECO:0000256" key="2">
    <source>
        <dbReference type="SAM" id="MobiDB-lite"/>
    </source>
</evidence>
<feature type="compositionally biased region" description="Basic and acidic residues" evidence="2">
    <location>
        <begin position="217"/>
        <end position="232"/>
    </location>
</feature>
<reference evidence="3" key="1">
    <citation type="submission" date="2023-01" db="EMBL/GenBank/DDBJ databases">
        <title>The chitinases involved in constricting ring structure development in the nematode-trapping fungus Drechslerella dactyloides.</title>
        <authorList>
            <person name="Wang R."/>
            <person name="Zhang L."/>
            <person name="Tang P."/>
            <person name="Li S."/>
            <person name="Liang L."/>
        </authorList>
    </citation>
    <scope>NUCLEOTIDE SEQUENCE</scope>
    <source>
        <strain evidence="3">YMF1.00031</strain>
    </source>
</reference>
<keyword evidence="1" id="KW-0175">Coiled coil</keyword>
<name>A0AAD6NJ86_DREDA</name>
<sequence length="396" mass="44017">MGLMSRKTRSQAAKANLSPMPPAAAAASPSRKRKEPAPQPADADANLPPRKRLKTINAILDKAAREKGQSPLRLPEPATPPAKIVLDPAAGPTASVLRSTESDHALRLLIEEKILQDPKVQAMPERTRRMVVTVRAETERKKLKAQQIRERRALREWNAFKHRLERQDLPADKHLHGPVMPGTKRVRPARGQRGQQQKQQRQQQAQEQNEASDVGEVLERWKDSAVVEDAGKLPESPTLGVRVPTKWDSEGPAMPAELPAIPSSPAAETAEEPTAAASKDEKPRKRKLFGSFKARIRAWQQETIAKKIERYQGRRERAIKLKGETLAAIKLQRQQAEQKKEKKRARKGAGAAARRLLAELSEEAAAKCGRINAKIAELDEELAALEELAAKLSRRK</sequence>
<evidence type="ECO:0000313" key="4">
    <source>
        <dbReference type="Proteomes" id="UP001221413"/>
    </source>
</evidence>
<dbReference type="Proteomes" id="UP001221413">
    <property type="component" value="Unassembled WGS sequence"/>
</dbReference>
<accession>A0AAD6NJ86</accession>
<dbReference type="EMBL" id="JAQGDS010000005">
    <property type="protein sequence ID" value="KAJ6260349.1"/>
    <property type="molecule type" value="Genomic_DNA"/>
</dbReference>
<feature type="region of interest" description="Disordered" evidence="2">
    <location>
        <begin position="1"/>
        <end position="87"/>
    </location>
</feature>
<feature type="region of interest" description="Disordered" evidence="2">
    <location>
        <begin position="168"/>
        <end position="287"/>
    </location>
</feature>
<evidence type="ECO:0000313" key="3">
    <source>
        <dbReference type="EMBL" id="KAJ6260349.1"/>
    </source>
</evidence>
<dbReference type="AlphaFoldDB" id="A0AAD6NJ86"/>
<organism evidence="3 4">
    <name type="scientific">Drechslerella dactyloides</name>
    <name type="common">Nematode-trapping fungus</name>
    <name type="synonym">Arthrobotrys dactyloides</name>
    <dbReference type="NCBI Taxonomy" id="74499"/>
    <lineage>
        <taxon>Eukaryota</taxon>
        <taxon>Fungi</taxon>
        <taxon>Dikarya</taxon>
        <taxon>Ascomycota</taxon>
        <taxon>Pezizomycotina</taxon>
        <taxon>Orbiliomycetes</taxon>
        <taxon>Orbiliales</taxon>
        <taxon>Orbiliaceae</taxon>
        <taxon>Drechslerella</taxon>
    </lineage>
</organism>
<keyword evidence="4" id="KW-1185">Reference proteome</keyword>
<feature type="coiled-coil region" evidence="1">
    <location>
        <begin position="326"/>
        <end position="395"/>
    </location>
</feature>
<feature type="compositionally biased region" description="Low complexity" evidence="2">
    <location>
        <begin position="191"/>
        <end position="208"/>
    </location>
</feature>
<gene>
    <name evidence="3" type="ORF">Dda_4575</name>
</gene>
<proteinExistence type="predicted"/>
<comment type="caution">
    <text evidence="3">The sequence shown here is derived from an EMBL/GenBank/DDBJ whole genome shotgun (WGS) entry which is preliminary data.</text>
</comment>
<evidence type="ECO:0000256" key="1">
    <source>
        <dbReference type="SAM" id="Coils"/>
    </source>
</evidence>
<protein>
    <submittedName>
        <fullName evidence="3">Uncharacterized protein</fullName>
    </submittedName>
</protein>